<organism evidence="2 3">
    <name type="scientific">Prorocentrum cordatum</name>
    <dbReference type="NCBI Taxonomy" id="2364126"/>
    <lineage>
        <taxon>Eukaryota</taxon>
        <taxon>Sar</taxon>
        <taxon>Alveolata</taxon>
        <taxon>Dinophyceae</taxon>
        <taxon>Prorocentrales</taxon>
        <taxon>Prorocentraceae</taxon>
        <taxon>Prorocentrum</taxon>
    </lineage>
</organism>
<evidence type="ECO:0000313" key="2">
    <source>
        <dbReference type="EMBL" id="CAK0857280.1"/>
    </source>
</evidence>
<comment type="caution">
    <text evidence="2">The sequence shown here is derived from an EMBL/GenBank/DDBJ whole genome shotgun (WGS) entry which is preliminary data.</text>
</comment>
<proteinExistence type="predicted"/>
<sequence length="125" mass="13968">MLKNIPSRSSVAELTSFIEELDAGFGQEFTFFYMPQRTGPRHRVLNKGYAFVGFADPDTCARFASTISGLKFITRESTKIIGVAPARLQSNEDIMEHFGDVTLNSRKAPLVLKSFSGQLELRYAL</sequence>
<gene>
    <name evidence="2" type="ORF">PCOR1329_LOCUS47438</name>
</gene>
<protein>
    <recommendedName>
        <fullName evidence="1">Mei2-like C-terminal RNA recognition motif domain-containing protein</fullName>
    </recommendedName>
</protein>
<dbReference type="Pfam" id="PF04059">
    <property type="entry name" value="RRM_2"/>
    <property type="match status" value="1"/>
</dbReference>
<dbReference type="EMBL" id="CAUYUJ010015716">
    <property type="protein sequence ID" value="CAK0857280.1"/>
    <property type="molecule type" value="Genomic_DNA"/>
</dbReference>
<reference evidence="2" key="1">
    <citation type="submission" date="2023-10" db="EMBL/GenBank/DDBJ databases">
        <authorList>
            <person name="Chen Y."/>
            <person name="Shah S."/>
            <person name="Dougan E. K."/>
            <person name="Thang M."/>
            <person name="Chan C."/>
        </authorList>
    </citation>
    <scope>NUCLEOTIDE SEQUENCE [LARGE SCALE GENOMIC DNA]</scope>
</reference>
<feature type="domain" description="Mei2-like C-terminal RNA recognition motif" evidence="1">
    <location>
        <begin position="1"/>
        <end position="98"/>
    </location>
</feature>
<evidence type="ECO:0000259" key="1">
    <source>
        <dbReference type="Pfam" id="PF04059"/>
    </source>
</evidence>
<keyword evidence="3" id="KW-1185">Reference proteome</keyword>
<dbReference type="Proteomes" id="UP001189429">
    <property type="component" value="Unassembled WGS sequence"/>
</dbReference>
<name>A0ABN9UEJ4_9DINO</name>
<dbReference type="InterPro" id="IPR007201">
    <property type="entry name" value="Mei2-like_Rrm_C"/>
</dbReference>
<evidence type="ECO:0000313" key="3">
    <source>
        <dbReference type="Proteomes" id="UP001189429"/>
    </source>
</evidence>
<accession>A0ABN9UEJ4</accession>